<dbReference type="VEuPathDB" id="FungiDB:P170DRAFT_111858"/>
<proteinExistence type="predicted"/>
<feature type="compositionally biased region" description="Basic and acidic residues" evidence="1">
    <location>
        <begin position="27"/>
        <end position="37"/>
    </location>
</feature>
<evidence type="ECO:0000313" key="3">
    <source>
        <dbReference type="Proteomes" id="UP000234275"/>
    </source>
</evidence>
<dbReference type="GeneID" id="36550014"/>
<protein>
    <submittedName>
        <fullName evidence="2">Uncharacterized protein</fullName>
    </submittedName>
</protein>
<dbReference type="AlphaFoldDB" id="A0A2I2GIP8"/>
<keyword evidence="3" id="KW-1185">Reference proteome</keyword>
<gene>
    <name evidence="2" type="ORF">P170DRAFT_111858</name>
</gene>
<feature type="region of interest" description="Disordered" evidence="1">
    <location>
        <begin position="1"/>
        <end position="121"/>
    </location>
</feature>
<evidence type="ECO:0000313" key="2">
    <source>
        <dbReference type="EMBL" id="PLB52755.1"/>
    </source>
</evidence>
<dbReference type="RefSeq" id="XP_024708057.1">
    <property type="nucleotide sequence ID" value="XM_024842319.1"/>
</dbReference>
<sequence>MTERPCGPLRGMSTPTASGSRGTTRSGKGEAWERVGDARNSLLQPRDSRGNGRGMGVESRGGGEERWWTMEGQGENERASGPKSCPQSGSLKFPLGLHPATKQQSSSQHGRLSTSPLQVFL</sequence>
<reference evidence="2 3" key="1">
    <citation type="submission" date="2016-12" db="EMBL/GenBank/DDBJ databases">
        <title>The genomes of Aspergillus section Nigri reveals drivers in fungal speciation.</title>
        <authorList>
            <consortium name="DOE Joint Genome Institute"/>
            <person name="Vesth T.C."/>
            <person name="Nybo J."/>
            <person name="Theobald S."/>
            <person name="Brandl J."/>
            <person name="Frisvad J.C."/>
            <person name="Nielsen K.F."/>
            <person name="Lyhne E.K."/>
            <person name="Kogle M.E."/>
            <person name="Kuo A."/>
            <person name="Riley R."/>
            <person name="Clum A."/>
            <person name="Nolan M."/>
            <person name="Lipzen A."/>
            <person name="Salamov A."/>
            <person name="Henrissat B."/>
            <person name="Wiebenga A."/>
            <person name="De Vries R.P."/>
            <person name="Grigoriev I.V."/>
            <person name="Mortensen U.H."/>
            <person name="Andersen M.R."/>
            <person name="Baker S.E."/>
        </authorList>
    </citation>
    <scope>NUCLEOTIDE SEQUENCE [LARGE SCALE GENOMIC DNA]</scope>
    <source>
        <strain evidence="2 3">IBT 23096</strain>
    </source>
</reference>
<dbReference type="Proteomes" id="UP000234275">
    <property type="component" value="Unassembled WGS sequence"/>
</dbReference>
<evidence type="ECO:0000256" key="1">
    <source>
        <dbReference type="SAM" id="MobiDB-lite"/>
    </source>
</evidence>
<feature type="compositionally biased region" description="Polar residues" evidence="1">
    <location>
        <begin position="101"/>
        <end position="121"/>
    </location>
</feature>
<comment type="caution">
    <text evidence="2">The sequence shown here is derived from an EMBL/GenBank/DDBJ whole genome shotgun (WGS) entry which is preliminary data.</text>
</comment>
<accession>A0A2I2GIP8</accession>
<name>A0A2I2GIP8_9EURO</name>
<feature type="compositionally biased region" description="Low complexity" evidence="1">
    <location>
        <begin position="13"/>
        <end position="26"/>
    </location>
</feature>
<organism evidence="2 3">
    <name type="scientific">Aspergillus steynii IBT 23096</name>
    <dbReference type="NCBI Taxonomy" id="1392250"/>
    <lineage>
        <taxon>Eukaryota</taxon>
        <taxon>Fungi</taxon>
        <taxon>Dikarya</taxon>
        <taxon>Ascomycota</taxon>
        <taxon>Pezizomycotina</taxon>
        <taxon>Eurotiomycetes</taxon>
        <taxon>Eurotiomycetidae</taxon>
        <taxon>Eurotiales</taxon>
        <taxon>Aspergillaceae</taxon>
        <taxon>Aspergillus</taxon>
        <taxon>Aspergillus subgen. Circumdati</taxon>
    </lineage>
</organism>
<dbReference type="EMBL" id="MSFO01000002">
    <property type="protein sequence ID" value="PLB52755.1"/>
    <property type="molecule type" value="Genomic_DNA"/>
</dbReference>